<protein>
    <recommendedName>
        <fullName evidence="3">Integrase catalytic domain-containing protein</fullName>
    </recommendedName>
</protein>
<dbReference type="SUPFAM" id="SSF53098">
    <property type="entry name" value="Ribonuclease H-like"/>
    <property type="match status" value="1"/>
</dbReference>
<feature type="region of interest" description="Disordered" evidence="1">
    <location>
        <begin position="498"/>
        <end position="551"/>
    </location>
</feature>
<dbReference type="EMBL" id="HBEK01010516">
    <property type="protein sequence ID" value="CAD8395811.1"/>
    <property type="molecule type" value="Transcribed_RNA"/>
</dbReference>
<feature type="compositionally biased region" description="Basic and acidic residues" evidence="1">
    <location>
        <begin position="524"/>
        <end position="540"/>
    </location>
</feature>
<evidence type="ECO:0008006" key="3">
    <source>
        <dbReference type="Google" id="ProtNLM"/>
    </source>
</evidence>
<evidence type="ECO:0000256" key="1">
    <source>
        <dbReference type="SAM" id="MobiDB-lite"/>
    </source>
</evidence>
<name>A0A7S0BK18_9RHOD</name>
<organism evidence="2">
    <name type="scientific">Rhodosorus marinus</name>
    <dbReference type="NCBI Taxonomy" id="101924"/>
    <lineage>
        <taxon>Eukaryota</taxon>
        <taxon>Rhodophyta</taxon>
        <taxon>Stylonematophyceae</taxon>
        <taxon>Stylonematales</taxon>
        <taxon>Stylonemataceae</taxon>
        <taxon>Rhodosorus</taxon>
    </lineage>
</organism>
<dbReference type="Gene3D" id="3.30.420.10">
    <property type="entry name" value="Ribonuclease H-like superfamily/Ribonuclease H"/>
    <property type="match status" value="1"/>
</dbReference>
<evidence type="ECO:0000313" key="2">
    <source>
        <dbReference type="EMBL" id="CAD8395811.1"/>
    </source>
</evidence>
<accession>A0A7S0BK18</accession>
<dbReference type="AlphaFoldDB" id="A0A7S0BK18"/>
<dbReference type="InterPro" id="IPR012337">
    <property type="entry name" value="RNaseH-like_sf"/>
</dbReference>
<sequence>MNTAPIGSEHVCVAEDEFVLEMRKIFGDPIGSSASSKVLSEDRCQACFEYLMKLEEKEQAYNEYKAANARLKENGLKMGEDIESVSSVPRLEQSIGGVPEEVKRDILLRAAAYSAYTAVVEKLKENDDKKDQAGAKIQGRWGRYIKDAVGRGKSRRLFLQRQPAPEGLPPKYTLVASKGGLGARMLEVVSPSRWYEVLLRVHALMNHAGRDKIFSAVKEQYWNVPKFAIDRFSKLCQARQQRNFHQSSTASPKLEKSVTTEGFSSRLQVIVFSVASLANGSSYKSVCCIKDVSTQFVQLWGLKTADGEKAAEHVLSFMLRFGGAHILHLQNGSVFENDLMNTLAKLWDIPLVVGKDLSSELDPTVHLIREILRQWFMDKSRTEEEKITWYTQLDRIAYAVNCTMNQRLGKTPHESVFKCKPRMDPVYPGLTHSVVRETFKRSFAHEEELDPETRAVPLSQRFAGSSDLTHLERPAKLSKREPDAIRPPRKLAFLASVLPSPSPQRNGLDVRGEPRNLDQSSKSAVEELAGKRNSKGDSSRAGDIMGSIMKA</sequence>
<dbReference type="GO" id="GO:0003676">
    <property type="term" value="F:nucleic acid binding"/>
    <property type="evidence" value="ECO:0007669"/>
    <property type="project" value="InterPro"/>
</dbReference>
<proteinExistence type="predicted"/>
<dbReference type="InterPro" id="IPR036397">
    <property type="entry name" value="RNaseH_sf"/>
</dbReference>
<reference evidence="2" key="1">
    <citation type="submission" date="2021-01" db="EMBL/GenBank/DDBJ databases">
        <authorList>
            <person name="Corre E."/>
            <person name="Pelletier E."/>
            <person name="Niang G."/>
            <person name="Scheremetjew M."/>
            <person name="Finn R."/>
            <person name="Kale V."/>
            <person name="Holt S."/>
            <person name="Cochrane G."/>
            <person name="Meng A."/>
            <person name="Brown T."/>
            <person name="Cohen L."/>
        </authorList>
    </citation>
    <scope>NUCLEOTIDE SEQUENCE</scope>
    <source>
        <strain evidence="2">UTEX LB 2760</strain>
    </source>
</reference>
<gene>
    <name evidence="2" type="ORF">RMAR0315_LOCUS5797</name>
</gene>